<proteinExistence type="predicted"/>
<feature type="compositionally biased region" description="Basic and acidic residues" evidence="1">
    <location>
        <begin position="95"/>
        <end position="143"/>
    </location>
</feature>
<feature type="non-terminal residue" evidence="2">
    <location>
        <position position="202"/>
    </location>
</feature>
<accession>A0A0B6YQN7</accession>
<protein>
    <submittedName>
        <fullName evidence="2">Uncharacterized protein</fullName>
    </submittedName>
</protein>
<evidence type="ECO:0000313" key="2">
    <source>
        <dbReference type="EMBL" id="CEK58091.1"/>
    </source>
</evidence>
<feature type="compositionally biased region" description="Basic and acidic residues" evidence="1">
    <location>
        <begin position="164"/>
        <end position="177"/>
    </location>
</feature>
<name>A0A0B6YQN7_9EUPU</name>
<feature type="compositionally biased region" description="Basic and acidic residues" evidence="1">
    <location>
        <begin position="71"/>
        <end position="85"/>
    </location>
</feature>
<dbReference type="AlphaFoldDB" id="A0A0B6YQN7"/>
<evidence type="ECO:0000256" key="1">
    <source>
        <dbReference type="SAM" id="MobiDB-lite"/>
    </source>
</evidence>
<reference evidence="2" key="1">
    <citation type="submission" date="2014-12" db="EMBL/GenBank/DDBJ databases">
        <title>Insight into the proteome of Arion vulgaris.</title>
        <authorList>
            <person name="Aradska J."/>
            <person name="Bulat T."/>
            <person name="Smidak R."/>
            <person name="Sarate P."/>
            <person name="Gangsoo J."/>
            <person name="Sialana F."/>
            <person name="Bilban M."/>
            <person name="Lubec G."/>
        </authorList>
    </citation>
    <scope>NUCLEOTIDE SEQUENCE</scope>
    <source>
        <tissue evidence="2">Skin</tissue>
    </source>
</reference>
<feature type="region of interest" description="Disordered" evidence="1">
    <location>
        <begin position="38"/>
        <end position="177"/>
    </location>
</feature>
<dbReference type="EMBL" id="HACG01011226">
    <property type="protein sequence ID" value="CEK58091.1"/>
    <property type="molecule type" value="Transcribed_RNA"/>
</dbReference>
<sequence length="202" mass="22468">MAAVAHDTGEITWETDEAALDKAIQNDMELQEIASKFKSEVSIEPDTDLNVEPTDSIPRDSDSASNSSSLKDSDDNAGDSKDKTQKTKRTTKNGDVQKSKKDKSSSKETDQRTQKQLKSEAKDSKIKKDEDKSKSQLDTDSLKSKKGMSSTQKKNPLAMLKKLTKSDKSSKESSFRSEFTKVVVDRLPQVFVAKYLGHREVT</sequence>
<gene>
    <name evidence="2" type="primary">ORF31985</name>
</gene>
<organism evidence="2">
    <name type="scientific">Arion vulgaris</name>
    <dbReference type="NCBI Taxonomy" id="1028688"/>
    <lineage>
        <taxon>Eukaryota</taxon>
        <taxon>Metazoa</taxon>
        <taxon>Spiralia</taxon>
        <taxon>Lophotrochozoa</taxon>
        <taxon>Mollusca</taxon>
        <taxon>Gastropoda</taxon>
        <taxon>Heterobranchia</taxon>
        <taxon>Euthyneura</taxon>
        <taxon>Panpulmonata</taxon>
        <taxon>Eupulmonata</taxon>
        <taxon>Stylommatophora</taxon>
        <taxon>Helicina</taxon>
        <taxon>Arionoidea</taxon>
        <taxon>Arionidae</taxon>
        <taxon>Arion</taxon>
    </lineage>
</organism>